<evidence type="ECO:0000313" key="3">
    <source>
        <dbReference type="Proteomes" id="UP000711407"/>
    </source>
</evidence>
<keyword evidence="1" id="KW-0732">Signal</keyword>
<sequence length="256" mass="28744">MRKILLVIIAASVAVFIASLALTDHTNAGVIFGRPHLMAQTVDFDISLLADSSAGWNRVLEEMPGNTRKIRINTIGHLGEVFNDSNMVHWAAAESIGIKPLTDTRSHFDPGRDLVKVVSCRDFYVDELTYSSPYLVPEAATLLHEIGRRFNDSLAARGGGAYRIRVTSVLRTPESVSRLRRRNSNAVDSSVHQLGTTFDITYSRFACSDSMQPRRSAEDLKNLLGEVLYGLRKEGWCYIKFERQQPCYHITARKRD</sequence>
<organism evidence="2 3">
    <name type="scientific">Candidatus Amulumruptor caecigallinarius</name>
    <dbReference type="NCBI Taxonomy" id="2109911"/>
    <lineage>
        <taxon>Bacteria</taxon>
        <taxon>Pseudomonadati</taxon>
        <taxon>Bacteroidota</taxon>
        <taxon>Bacteroidia</taxon>
        <taxon>Bacteroidales</taxon>
        <taxon>Muribaculaceae</taxon>
        <taxon>Candidatus Amulumruptor</taxon>
    </lineage>
</organism>
<dbReference type="InterPro" id="IPR043769">
    <property type="entry name" value="DUF5715"/>
</dbReference>
<feature type="chain" id="PRO_5037404106" evidence="1">
    <location>
        <begin position="22"/>
        <end position="256"/>
    </location>
</feature>
<dbReference type="AlphaFoldDB" id="A0A921JI84"/>
<gene>
    <name evidence="2" type="ORF">K8V47_05250</name>
</gene>
<evidence type="ECO:0000313" key="2">
    <source>
        <dbReference type="EMBL" id="HJE39146.1"/>
    </source>
</evidence>
<proteinExistence type="predicted"/>
<dbReference type="Proteomes" id="UP000711407">
    <property type="component" value="Unassembled WGS sequence"/>
</dbReference>
<evidence type="ECO:0000256" key="1">
    <source>
        <dbReference type="SAM" id="SignalP"/>
    </source>
</evidence>
<protein>
    <submittedName>
        <fullName evidence="2">DUF5715 family protein</fullName>
    </submittedName>
</protein>
<reference evidence="2" key="2">
    <citation type="submission" date="2021-09" db="EMBL/GenBank/DDBJ databases">
        <authorList>
            <person name="Gilroy R."/>
        </authorList>
    </citation>
    <scope>NUCLEOTIDE SEQUENCE</scope>
    <source>
        <strain evidence="2">4100</strain>
    </source>
</reference>
<name>A0A921JI84_9BACT</name>
<comment type="caution">
    <text evidence="2">The sequence shown here is derived from an EMBL/GenBank/DDBJ whole genome shotgun (WGS) entry which is preliminary data.</text>
</comment>
<reference evidence="2" key="1">
    <citation type="journal article" date="2021" name="PeerJ">
        <title>Extensive microbial diversity within the chicken gut microbiome revealed by metagenomics and culture.</title>
        <authorList>
            <person name="Gilroy R."/>
            <person name="Ravi A."/>
            <person name="Getino M."/>
            <person name="Pursley I."/>
            <person name="Horton D.L."/>
            <person name="Alikhan N.F."/>
            <person name="Baker D."/>
            <person name="Gharbi K."/>
            <person name="Hall N."/>
            <person name="Watson M."/>
            <person name="Adriaenssens E.M."/>
            <person name="Foster-Nyarko E."/>
            <person name="Jarju S."/>
            <person name="Secka A."/>
            <person name="Antonio M."/>
            <person name="Oren A."/>
            <person name="Chaudhuri R.R."/>
            <person name="La Ragione R."/>
            <person name="Hildebrand F."/>
            <person name="Pallen M.J."/>
        </authorList>
    </citation>
    <scope>NUCLEOTIDE SEQUENCE</scope>
    <source>
        <strain evidence="2">4100</strain>
    </source>
</reference>
<feature type="signal peptide" evidence="1">
    <location>
        <begin position="1"/>
        <end position="21"/>
    </location>
</feature>
<accession>A0A921JI84</accession>
<dbReference type="Pfam" id="PF18979">
    <property type="entry name" value="DUF5715"/>
    <property type="match status" value="1"/>
</dbReference>
<dbReference type="EMBL" id="DYXT01000028">
    <property type="protein sequence ID" value="HJE39146.1"/>
    <property type="molecule type" value="Genomic_DNA"/>
</dbReference>